<evidence type="ECO:0000313" key="1">
    <source>
        <dbReference type="EMBL" id="CAB4138935.1"/>
    </source>
</evidence>
<sequence length="107" mass="11093">MSEQRPQMVRDTSGGMVQALYPVSNATLNVSGSSSRVAMADPISLVRIASNVDCYLKFGNSSVVATSSDMLFPAGAEVFSVEDPTITHVAAILVGATPGVVTATKML</sequence>
<dbReference type="EMBL" id="LR796359">
    <property type="protein sequence ID" value="CAB4138935.1"/>
    <property type="molecule type" value="Genomic_DNA"/>
</dbReference>
<organism evidence="1">
    <name type="scientific">uncultured Caudovirales phage</name>
    <dbReference type="NCBI Taxonomy" id="2100421"/>
    <lineage>
        <taxon>Viruses</taxon>
        <taxon>Duplodnaviria</taxon>
        <taxon>Heunggongvirae</taxon>
        <taxon>Uroviricota</taxon>
        <taxon>Caudoviricetes</taxon>
        <taxon>Peduoviridae</taxon>
        <taxon>Maltschvirus</taxon>
        <taxon>Maltschvirus maltsch</taxon>
    </lineage>
</organism>
<protein>
    <submittedName>
        <fullName evidence="1">Uncharacterized protein</fullName>
    </submittedName>
</protein>
<gene>
    <name evidence="1" type="ORF">UFOVP336_6</name>
</gene>
<accession>A0A6J5LWS1</accession>
<name>A0A6J5LWS1_9CAUD</name>
<reference evidence="1" key="1">
    <citation type="submission" date="2020-04" db="EMBL/GenBank/DDBJ databases">
        <authorList>
            <person name="Chiriac C."/>
            <person name="Salcher M."/>
            <person name="Ghai R."/>
            <person name="Kavagutti S V."/>
        </authorList>
    </citation>
    <scope>NUCLEOTIDE SEQUENCE</scope>
</reference>
<proteinExistence type="predicted"/>